<dbReference type="InParanoid" id="C7QEJ1"/>
<dbReference type="eggNOG" id="ENOG5033HT5">
    <property type="taxonomic scope" value="Bacteria"/>
</dbReference>
<gene>
    <name evidence="2" type="ordered locus">Caci_1962</name>
</gene>
<evidence type="ECO:0000313" key="2">
    <source>
        <dbReference type="EMBL" id="ACU70882.1"/>
    </source>
</evidence>
<evidence type="ECO:0000259" key="1">
    <source>
        <dbReference type="Pfam" id="PF25135"/>
    </source>
</evidence>
<organism evidence="2 3">
    <name type="scientific">Catenulispora acidiphila (strain DSM 44928 / JCM 14897 / NBRC 102108 / NRRL B-24433 / ID139908)</name>
    <dbReference type="NCBI Taxonomy" id="479433"/>
    <lineage>
        <taxon>Bacteria</taxon>
        <taxon>Bacillati</taxon>
        <taxon>Actinomycetota</taxon>
        <taxon>Actinomycetes</taxon>
        <taxon>Catenulisporales</taxon>
        <taxon>Catenulisporaceae</taxon>
        <taxon>Catenulispora</taxon>
    </lineage>
</organism>
<dbReference type="HOGENOM" id="CLU_1420536_0_0_11"/>
<accession>C7QEJ1</accession>
<keyword evidence="3" id="KW-1185">Reference proteome</keyword>
<dbReference type="AlphaFoldDB" id="C7QEJ1"/>
<dbReference type="EMBL" id="CP001700">
    <property type="protein sequence ID" value="ACU70882.1"/>
    <property type="molecule type" value="Genomic_DNA"/>
</dbReference>
<sequence>MTTKAPFPEAATIVTVAAMANRSHLYAANTLPTGESRPATVAGISEHNWSIPLAHLLLVSFDTRVVPSMIWDQRIGVAGDYDRGAALLLDLLRVVGEEVEDEQDFVSVVATTKAQLDKQRAKYFLLEAGEILDMDEEPLETATDRLVAEHIPALAAHAEAAIAGENAEWLAIARGRWREHFYSFYNDTLYYSFETD</sequence>
<dbReference type="STRING" id="479433.Caci_1962"/>
<name>C7QEJ1_CATAD</name>
<proteinExistence type="predicted"/>
<evidence type="ECO:0000313" key="3">
    <source>
        <dbReference type="Proteomes" id="UP000000851"/>
    </source>
</evidence>
<dbReference type="KEGG" id="cai:Caci_1962"/>
<reference evidence="2 3" key="1">
    <citation type="journal article" date="2009" name="Stand. Genomic Sci.">
        <title>Complete genome sequence of Catenulispora acidiphila type strain (ID 139908).</title>
        <authorList>
            <person name="Copeland A."/>
            <person name="Lapidus A."/>
            <person name="Glavina Del Rio T."/>
            <person name="Nolan M."/>
            <person name="Lucas S."/>
            <person name="Chen F."/>
            <person name="Tice H."/>
            <person name="Cheng J.F."/>
            <person name="Bruce D."/>
            <person name="Goodwin L."/>
            <person name="Pitluck S."/>
            <person name="Mikhailova N."/>
            <person name="Pati A."/>
            <person name="Ivanova N."/>
            <person name="Mavromatis K."/>
            <person name="Chen A."/>
            <person name="Palaniappan K."/>
            <person name="Chain P."/>
            <person name="Land M."/>
            <person name="Hauser L."/>
            <person name="Chang Y.J."/>
            <person name="Jeffries C.D."/>
            <person name="Chertkov O."/>
            <person name="Brettin T."/>
            <person name="Detter J.C."/>
            <person name="Han C."/>
            <person name="Ali Z."/>
            <person name="Tindall B.J."/>
            <person name="Goker M."/>
            <person name="Bristow J."/>
            <person name="Eisen J.A."/>
            <person name="Markowitz V."/>
            <person name="Hugenholtz P."/>
            <person name="Kyrpides N.C."/>
            <person name="Klenk H.P."/>
        </authorList>
    </citation>
    <scope>NUCLEOTIDE SEQUENCE [LARGE SCALE GENOMIC DNA]</scope>
    <source>
        <strain evidence="3">DSM 44928 / JCM 14897 / NBRC 102108 / NRRL B-24433 / ID139908</strain>
    </source>
</reference>
<dbReference type="Pfam" id="PF25135">
    <property type="entry name" value="DUF7822"/>
    <property type="match status" value="1"/>
</dbReference>
<feature type="domain" description="DUF7822" evidence="1">
    <location>
        <begin position="30"/>
        <end position="163"/>
    </location>
</feature>
<protein>
    <recommendedName>
        <fullName evidence="1">DUF7822 domain-containing protein</fullName>
    </recommendedName>
</protein>
<dbReference type="Proteomes" id="UP000000851">
    <property type="component" value="Chromosome"/>
</dbReference>
<dbReference type="InterPro" id="IPR056724">
    <property type="entry name" value="DUF7822"/>
</dbReference>